<dbReference type="RefSeq" id="WP_244822356.1">
    <property type="nucleotide sequence ID" value="NZ_CP112998.1"/>
</dbReference>
<evidence type="ECO:0000259" key="1">
    <source>
        <dbReference type="Pfam" id="PF18478"/>
    </source>
</evidence>
<protein>
    <recommendedName>
        <fullName evidence="1">VapC45 PIN like domain-containing protein</fullName>
    </recommendedName>
</protein>
<dbReference type="Proteomes" id="UP001164653">
    <property type="component" value="Chromosome"/>
</dbReference>
<organism evidence="2 3">
    <name type="scientific">Dyadobacter pollutisoli</name>
    <dbReference type="NCBI Taxonomy" id="2910158"/>
    <lineage>
        <taxon>Bacteria</taxon>
        <taxon>Pseudomonadati</taxon>
        <taxon>Bacteroidota</taxon>
        <taxon>Cytophagia</taxon>
        <taxon>Cytophagales</taxon>
        <taxon>Spirosomataceae</taxon>
        <taxon>Dyadobacter</taxon>
    </lineage>
</organism>
<evidence type="ECO:0000313" key="3">
    <source>
        <dbReference type="Proteomes" id="UP001164653"/>
    </source>
</evidence>
<feature type="domain" description="VapC45 PIN like" evidence="1">
    <location>
        <begin position="3"/>
        <end position="86"/>
    </location>
</feature>
<evidence type="ECO:0000313" key="2">
    <source>
        <dbReference type="EMBL" id="WAC10581.1"/>
    </source>
</evidence>
<dbReference type="Pfam" id="PF18478">
    <property type="entry name" value="PIN_10"/>
    <property type="match status" value="1"/>
</dbReference>
<reference evidence="2" key="1">
    <citation type="submission" date="2022-11" db="EMBL/GenBank/DDBJ databases">
        <title>Dyadobacter pollutisoli sp. nov., isolated from plastic dumped soil.</title>
        <authorList>
            <person name="Kim J.M."/>
            <person name="Kim K.R."/>
            <person name="Lee J.K."/>
            <person name="Hao L."/>
            <person name="Jeon C.O."/>
        </authorList>
    </citation>
    <scope>NUCLEOTIDE SEQUENCE</scope>
    <source>
        <strain evidence="2">U1</strain>
    </source>
</reference>
<sequence>MNRIYIDENISPHLASGLHILERPNGDAFEVLSIESVFGRGALDEDWLPKIGKEKGVVITQDLNIHRTRRQRELFEEHHVGVFFLSPPSKTGYQYWEMVEQIIKRWREIKKLSKGNRPFAYRCTSRSTDFERL</sequence>
<name>A0A9E8N8Q5_9BACT</name>
<dbReference type="InterPro" id="IPR041375">
    <property type="entry name" value="VapC45_PIN-like"/>
</dbReference>
<dbReference type="AlphaFoldDB" id="A0A9E8N8Q5"/>
<gene>
    <name evidence="2" type="ORF">ON006_22890</name>
</gene>
<accession>A0A9E8N8Q5</accession>
<proteinExistence type="predicted"/>
<dbReference type="EMBL" id="CP112998">
    <property type="protein sequence ID" value="WAC10581.1"/>
    <property type="molecule type" value="Genomic_DNA"/>
</dbReference>
<keyword evidence="3" id="KW-1185">Reference proteome</keyword>
<dbReference type="KEGG" id="dpf:ON006_22890"/>